<evidence type="ECO:0000313" key="4">
    <source>
        <dbReference type="EMBL" id="QCO92607.1"/>
    </source>
</evidence>
<dbReference type="EMBL" id="MK509186">
    <property type="protein sequence ID" value="QCO92179.1"/>
    <property type="molecule type" value="Genomic_DNA"/>
</dbReference>
<protein>
    <submittedName>
        <fullName evidence="3">CdiIo1</fullName>
    </submittedName>
</protein>
<evidence type="ECO:0000313" key="3">
    <source>
        <dbReference type="EMBL" id="QCO92486.1"/>
    </source>
</evidence>
<dbReference type="AlphaFoldDB" id="A0A4P8GDY7"/>
<dbReference type="RefSeq" id="WP_223193934.1">
    <property type="nucleotide sequence ID" value="NZ_AP014622.1"/>
</dbReference>
<dbReference type="EMBL" id="MK509259">
    <property type="protein sequence ID" value="QCO92430.1"/>
    <property type="molecule type" value="Genomic_DNA"/>
</dbReference>
<evidence type="ECO:0000313" key="2">
    <source>
        <dbReference type="EMBL" id="QCO92430.1"/>
    </source>
</evidence>
<reference evidence="3" key="1">
    <citation type="journal article" date="2019" name="J. Bacteriol.">
        <title>Diversity of Pseudomonas aeruginosa contact-dependent growth inhibition systems.</title>
        <authorList>
            <person name="Allen J.P."/>
            <person name="Hauser A.R."/>
        </authorList>
    </citation>
    <scope>NUCLEOTIDE SEQUENCE</scope>
    <source>
        <strain evidence="1">PABL006</strain>
        <strain evidence="2">PABL053</strain>
        <strain evidence="3">PABL063</strain>
        <strain evidence="4">PABL083</strain>
        <strain evidence="5">PABL106</strain>
    </source>
</reference>
<dbReference type="EMBL" id="MK509349">
    <property type="protein sequence ID" value="QCO92739.1"/>
    <property type="molecule type" value="Genomic_DNA"/>
</dbReference>
<reference evidence="6" key="2">
    <citation type="submission" date="2023-06" db="EMBL/GenBank/DDBJ databases">
        <authorList>
            <consortium name="Clinical and Environmental Microbiology Branch: Whole genome sequencing antimicrobial resistance pathogens in the healthcare setting"/>
        </authorList>
    </citation>
    <scope>NUCLEOTIDE SEQUENCE</scope>
    <source>
        <strain evidence="6">2021CK-01020</strain>
    </source>
</reference>
<organism evidence="3">
    <name type="scientific">Pseudomonas aeruginosa</name>
    <dbReference type="NCBI Taxonomy" id="287"/>
    <lineage>
        <taxon>Bacteria</taxon>
        <taxon>Pseudomonadati</taxon>
        <taxon>Pseudomonadota</taxon>
        <taxon>Gammaproteobacteria</taxon>
        <taxon>Pseudomonadales</taxon>
        <taxon>Pseudomonadaceae</taxon>
        <taxon>Pseudomonas</taxon>
    </lineage>
</organism>
<gene>
    <name evidence="3" type="primary">cdiIo1</name>
    <name evidence="6" type="ORF">L4V69_03370</name>
</gene>
<dbReference type="EMBL" id="MK509277">
    <property type="protein sequence ID" value="QCO92486.1"/>
    <property type="molecule type" value="Genomic_DNA"/>
</dbReference>
<dbReference type="Proteomes" id="UP001297540">
    <property type="component" value="Chromosome"/>
</dbReference>
<accession>A0A4P8GDY7</accession>
<evidence type="ECO:0000313" key="6">
    <source>
        <dbReference type="EMBL" id="WOS78187.1"/>
    </source>
</evidence>
<dbReference type="EMBL" id="MK509312">
    <property type="protein sequence ID" value="QCO92607.1"/>
    <property type="molecule type" value="Genomic_DNA"/>
</dbReference>
<dbReference type="EMBL" id="CP136986">
    <property type="protein sequence ID" value="WOS78187.1"/>
    <property type="molecule type" value="Genomic_DNA"/>
</dbReference>
<sequence>MKIRYFWTGEGENKEPSCQSDVLSDDGIDLLACLFVDHGGQKYESSIAWLDEGLSRVNQIRRGAIECPDWSRDSWGVELRNGMARIYSLYDEDCSAAIALDDFERALLGWKRFIQAD</sequence>
<reference evidence="6" key="3">
    <citation type="submission" date="2023-10" db="EMBL/GenBank/DDBJ databases">
        <title>Pathogen: clinical or host-associated sample.</title>
        <authorList>
            <person name="Hergert J."/>
            <person name="Casey R."/>
            <person name="Wagner J."/>
            <person name="Young E.L."/>
            <person name="Oakeson K.F."/>
        </authorList>
    </citation>
    <scope>NUCLEOTIDE SEQUENCE</scope>
    <source>
        <strain evidence="6">2021CK-01020</strain>
    </source>
</reference>
<evidence type="ECO:0000313" key="5">
    <source>
        <dbReference type="EMBL" id="QCO92739.1"/>
    </source>
</evidence>
<name>A0A4P8GDY7_PSEAI</name>
<proteinExistence type="predicted"/>
<evidence type="ECO:0000313" key="1">
    <source>
        <dbReference type="EMBL" id="QCO92179.1"/>
    </source>
</evidence>